<dbReference type="AlphaFoldDB" id="A0A397YG43"/>
<evidence type="ECO:0000256" key="1">
    <source>
        <dbReference type="SAM" id="MobiDB-lite"/>
    </source>
</evidence>
<dbReference type="Proteomes" id="UP000264353">
    <property type="component" value="Chromosome A8"/>
</dbReference>
<feature type="compositionally biased region" description="Basic and acidic residues" evidence="1">
    <location>
        <begin position="90"/>
        <end position="101"/>
    </location>
</feature>
<feature type="compositionally biased region" description="Basic and acidic residues" evidence="1">
    <location>
        <begin position="19"/>
        <end position="38"/>
    </location>
</feature>
<dbReference type="GO" id="GO:0030014">
    <property type="term" value="C:CCR4-NOT complex"/>
    <property type="evidence" value="ECO:0007669"/>
    <property type="project" value="InterPro"/>
</dbReference>
<dbReference type="EMBL" id="CM010635">
    <property type="protein sequence ID" value="RID49970.1"/>
    <property type="molecule type" value="Genomic_DNA"/>
</dbReference>
<evidence type="ECO:0000313" key="2">
    <source>
        <dbReference type="EMBL" id="RID49970.1"/>
    </source>
</evidence>
<dbReference type="PANTHER" id="PTHR12603:SF37">
    <property type="entry name" value="RNA BINDING (RRM_RBD_RNP MOTIFS) FAMILY PROTEIN"/>
    <property type="match status" value="1"/>
</dbReference>
<gene>
    <name evidence="2" type="ORF">BRARA_H00730</name>
</gene>
<evidence type="ECO:0000313" key="3">
    <source>
        <dbReference type="Proteomes" id="UP000264353"/>
    </source>
</evidence>
<protein>
    <submittedName>
        <fullName evidence="2">Uncharacterized protein</fullName>
    </submittedName>
</protein>
<feature type="compositionally biased region" description="Low complexity" evidence="1">
    <location>
        <begin position="122"/>
        <end position="132"/>
    </location>
</feature>
<name>A0A397YG43_BRACM</name>
<feature type="region of interest" description="Disordered" evidence="1">
    <location>
        <begin position="1"/>
        <end position="56"/>
    </location>
</feature>
<sequence>RSLRDDRPDIAISSECDQDSNRQSDHEVSKLPELEQCKMDSSIDTDEKSFPSETGVPCTRPDWDWRLDLQSQMPVSSKLDVEDNISSFDSQRHHHEEDVTHSRFLSSSSSSNSDANHLAARSSLPCEPSSSSNRLHLPNGFGEQSMFTVEHSLFANEGRNKVRSAEDEIISNILSLYFDPWDESLTSPHNLAELLGKVDQRSSPVKPSNLLKQHNSQSRFSFAQESTVTRPQVSAPPGFSAPSRLPPPGFSSHERVGLSSDTAPGTRFLDSAAMLRNTYQVQPPVGNPSGASDIEFADPAILAVGRGMVNADLDMRSSFSSQMNSYGNETGLQMLRHQSLSAAQQQVNGFHHDLRNLSPSLAETYGFSSRLMDHQAHGSNLSLFSQHPRQQPSANPVLSNGHWDKWNEGQSVNSLGMAELLRNERLGFNGSLYNNGYEEPNFRLPSPGDVYKRTYGM</sequence>
<proteinExistence type="predicted"/>
<feature type="region of interest" description="Disordered" evidence="1">
    <location>
        <begin position="200"/>
        <end position="262"/>
    </location>
</feature>
<feature type="region of interest" description="Disordered" evidence="1">
    <location>
        <begin position="89"/>
        <end position="138"/>
    </location>
</feature>
<organism evidence="2 3">
    <name type="scientific">Brassica campestris</name>
    <name type="common">Field mustard</name>
    <dbReference type="NCBI Taxonomy" id="3711"/>
    <lineage>
        <taxon>Eukaryota</taxon>
        <taxon>Viridiplantae</taxon>
        <taxon>Streptophyta</taxon>
        <taxon>Embryophyta</taxon>
        <taxon>Tracheophyta</taxon>
        <taxon>Spermatophyta</taxon>
        <taxon>Magnoliopsida</taxon>
        <taxon>eudicotyledons</taxon>
        <taxon>Gunneridae</taxon>
        <taxon>Pentapetalae</taxon>
        <taxon>rosids</taxon>
        <taxon>malvids</taxon>
        <taxon>Brassicales</taxon>
        <taxon>Brassicaceae</taxon>
        <taxon>Brassiceae</taxon>
        <taxon>Brassica</taxon>
    </lineage>
</organism>
<feature type="non-terminal residue" evidence="2">
    <location>
        <position position="1"/>
    </location>
</feature>
<dbReference type="GO" id="GO:0004842">
    <property type="term" value="F:ubiquitin-protein transferase activity"/>
    <property type="evidence" value="ECO:0007669"/>
    <property type="project" value="InterPro"/>
</dbReference>
<reference evidence="2 3" key="1">
    <citation type="submission" date="2018-06" db="EMBL/GenBank/DDBJ databases">
        <title>WGS assembly of Brassica rapa FPsc.</title>
        <authorList>
            <person name="Bowman J."/>
            <person name="Kohchi T."/>
            <person name="Yamato K."/>
            <person name="Jenkins J."/>
            <person name="Shu S."/>
            <person name="Ishizaki K."/>
            <person name="Yamaoka S."/>
            <person name="Nishihama R."/>
            <person name="Nakamura Y."/>
            <person name="Berger F."/>
            <person name="Adam C."/>
            <person name="Aki S."/>
            <person name="Althoff F."/>
            <person name="Araki T."/>
            <person name="Arteaga-Vazquez M."/>
            <person name="Balasubrmanian S."/>
            <person name="Bauer D."/>
            <person name="Boehm C."/>
            <person name="Briginshaw L."/>
            <person name="Caballero-Perez J."/>
            <person name="Catarino B."/>
            <person name="Chen F."/>
            <person name="Chiyoda S."/>
            <person name="Chovatia M."/>
            <person name="Davies K."/>
            <person name="Delmans M."/>
            <person name="Demura T."/>
            <person name="Dierschke T."/>
            <person name="Dolan L."/>
            <person name="Dorantes-Acosta A."/>
            <person name="Eklund D."/>
            <person name="Florent S."/>
            <person name="Flores-Sandoval E."/>
            <person name="Fujiyama A."/>
            <person name="Fukuzawa H."/>
            <person name="Galik B."/>
            <person name="Grimanelli D."/>
            <person name="Grimwood J."/>
            <person name="Grossniklaus U."/>
            <person name="Hamada T."/>
            <person name="Haseloff J."/>
            <person name="Hetherington A."/>
            <person name="Higo A."/>
            <person name="Hirakawa Y."/>
            <person name="Hundley H."/>
            <person name="Ikeda Y."/>
            <person name="Inoue K."/>
            <person name="Inoue S."/>
            <person name="Ishida S."/>
            <person name="Jia Q."/>
            <person name="Kakita M."/>
            <person name="Kanazawa T."/>
            <person name="Kawai Y."/>
            <person name="Kawashima T."/>
            <person name="Kennedy M."/>
            <person name="Kinose K."/>
            <person name="Kinoshita T."/>
            <person name="Kohara Y."/>
            <person name="Koide E."/>
            <person name="Komatsu K."/>
            <person name="Kopischke S."/>
            <person name="Kubo M."/>
            <person name="Kyozuka J."/>
            <person name="Lagercrantz U."/>
            <person name="Lin S."/>
            <person name="Lindquist E."/>
            <person name="Lipzen A."/>
            <person name="Lu C."/>
            <person name="Luna E."/>
            <person name="Martienssen R."/>
            <person name="Minamino N."/>
            <person name="Mizutani M."/>
            <person name="Mizutani M."/>
            <person name="Mochizuki N."/>
            <person name="Monte I."/>
            <person name="Mosher R."/>
            <person name="Nagasaki H."/>
            <person name="Nakagami H."/>
            <person name="Naramoto S."/>
            <person name="Nishitani K."/>
            <person name="Ohtani M."/>
            <person name="Okamoto T."/>
            <person name="Okumura M."/>
            <person name="Phillips J."/>
            <person name="Pollak B."/>
            <person name="Reinders A."/>
            <person name="Roevekamp M."/>
            <person name="Sano R."/>
            <person name="Sawa S."/>
            <person name="Schmid M."/>
            <person name="Shirakawa M."/>
            <person name="Solano R."/>
            <person name="Spunde A."/>
            <person name="Suetsugu N."/>
            <person name="Sugano S."/>
            <person name="Sugiyama A."/>
            <person name="Sun R."/>
            <person name="Suzuki Y."/>
            <person name="Takenaka M."/>
            <person name="Takezawa D."/>
            <person name="Tomogane H."/>
            <person name="Tsuzuki M."/>
            <person name="Ueda T."/>
            <person name="Umeda M."/>
            <person name="Ward J."/>
            <person name="Watanabe Y."/>
            <person name="Yazaki K."/>
            <person name="Yokoyama R."/>
            <person name="Yoshitake Y."/>
            <person name="Yotsui I."/>
            <person name="Zachgo S."/>
            <person name="Schmutz J."/>
        </authorList>
    </citation>
    <scope>NUCLEOTIDE SEQUENCE [LARGE SCALE GENOMIC DNA]</scope>
    <source>
        <strain evidence="3">cv. B-3</strain>
    </source>
</reference>
<dbReference type="InterPro" id="IPR039780">
    <property type="entry name" value="Mot2"/>
</dbReference>
<dbReference type="PANTHER" id="PTHR12603">
    <property type="entry name" value="CCR4-NOT TRANSCRIPTION COMPLEX RELATED"/>
    <property type="match status" value="1"/>
</dbReference>
<feature type="compositionally biased region" description="Polar residues" evidence="1">
    <location>
        <begin position="201"/>
        <end position="232"/>
    </location>
</feature>
<accession>A0A397YG43</accession>